<dbReference type="InterPro" id="IPR036388">
    <property type="entry name" value="WH-like_DNA-bd_sf"/>
</dbReference>
<proteinExistence type="predicted"/>
<feature type="domain" description="HTH marR-type" evidence="1">
    <location>
        <begin position="17"/>
        <end position="144"/>
    </location>
</feature>
<evidence type="ECO:0000313" key="2">
    <source>
        <dbReference type="EMBL" id="MFC6715789.1"/>
    </source>
</evidence>
<evidence type="ECO:0000313" key="3">
    <source>
        <dbReference type="Proteomes" id="UP001596356"/>
    </source>
</evidence>
<dbReference type="EMBL" id="JBHSWJ010000002">
    <property type="protein sequence ID" value="MFC6715789.1"/>
    <property type="molecule type" value="Genomic_DNA"/>
</dbReference>
<reference evidence="3" key="1">
    <citation type="journal article" date="2019" name="Int. J. Syst. Evol. Microbiol.">
        <title>The Global Catalogue of Microorganisms (GCM) 10K type strain sequencing project: providing services to taxonomists for standard genome sequencing and annotation.</title>
        <authorList>
            <consortium name="The Broad Institute Genomics Platform"/>
            <consortium name="The Broad Institute Genome Sequencing Center for Infectious Disease"/>
            <person name="Wu L."/>
            <person name="Ma J."/>
        </authorList>
    </citation>
    <scope>NUCLEOTIDE SEQUENCE [LARGE SCALE GENOMIC DNA]</scope>
    <source>
        <strain evidence="3">NBRC 106593</strain>
    </source>
</reference>
<dbReference type="InterPro" id="IPR052526">
    <property type="entry name" value="HTH-type_Bedaq_tolerance"/>
</dbReference>
<comment type="caution">
    <text evidence="2">The sequence shown here is derived from an EMBL/GenBank/DDBJ whole genome shotgun (WGS) entry which is preliminary data.</text>
</comment>
<name>A0ABW2AYL9_9MICO</name>
<dbReference type="PRINTS" id="PR00598">
    <property type="entry name" value="HTHMARR"/>
</dbReference>
<dbReference type="Proteomes" id="UP001596356">
    <property type="component" value="Unassembled WGS sequence"/>
</dbReference>
<dbReference type="SMART" id="SM00347">
    <property type="entry name" value="HTH_MARR"/>
    <property type="match status" value="1"/>
</dbReference>
<dbReference type="PROSITE" id="PS50995">
    <property type="entry name" value="HTH_MARR_2"/>
    <property type="match status" value="1"/>
</dbReference>
<dbReference type="InterPro" id="IPR000835">
    <property type="entry name" value="HTH_MarR-typ"/>
</dbReference>
<dbReference type="PANTHER" id="PTHR39515">
    <property type="entry name" value="CONSERVED PROTEIN"/>
    <property type="match status" value="1"/>
</dbReference>
<organism evidence="2 3">
    <name type="scientific">Branchiibius cervicis</name>
    <dbReference type="NCBI Taxonomy" id="908252"/>
    <lineage>
        <taxon>Bacteria</taxon>
        <taxon>Bacillati</taxon>
        <taxon>Actinomycetota</taxon>
        <taxon>Actinomycetes</taxon>
        <taxon>Micrococcales</taxon>
        <taxon>Dermacoccaceae</taxon>
        <taxon>Branchiibius</taxon>
    </lineage>
</organism>
<dbReference type="Pfam" id="PF01047">
    <property type="entry name" value="MarR"/>
    <property type="match status" value="1"/>
</dbReference>
<gene>
    <name evidence="2" type="ORF">ACFQBT_18940</name>
</gene>
<dbReference type="InterPro" id="IPR036390">
    <property type="entry name" value="WH_DNA-bd_sf"/>
</dbReference>
<dbReference type="Gene3D" id="1.10.10.10">
    <property type="entry name" value="Winged helix-like DNA-binding domain superfamily/Winged helix DNA-binding domain"/>
    <property type="match status" value="1"/>
</dbReference>
<keyword evidence="3" id="KW-1185">Reference proteome</keyword>
<protein>
    <submittedName>
        <fullName evidence="2">MarR family winged helix-turn-helix transcriptional regulator</fullName>
    </submittedName>
</protein>
<evidence type="ECO:0000259" key="1">
    <source>
        <dbReference type="PROSITE" id="PS50995"/>
    </source>
</evidence>
<sequence length="153" mass="16231">MNAPAAVAIEPEVADTGSRLLSSVARLNRWATRQAEFDTPPAQARLLALISEVGPARIGELAIADHSSQPTMTIQVQRLEAAGFVQRRSDPSDARVALIEITPEGSAALEEVRRARRVALAPALASLTPQEVAAINTAIGAIDRMVSSVDDEE</sequence>
<accession>A0ABW2AYL9</accession>
<dbReference type="RefSeq" id="WP_377825141.1">
    <property type="nucleotide sequence ID" value="NZ_JBHSWJ010000002.1"/>
</dbReference>
<dbReference type="SUPFAM" id="SSF46785">
    <property type="entry name" value="Winged helix' DNA-binding domain"/>
    <property type="match status" value="1"/>
</dbReference>
<dbReference type="PANTHER" id="PTHR39515:SF2">
    <property type="entry name" value="HTH-TYPE TRANSCRIPTIONAL REGULATOR RV0880"/>
    <property type="match status" value="1"/>
</dbReference>